<name>A0A147BGE6_IXORI</name>
<proteinExistence type="predicted"/>
<evidence type="ECO:0000313" key="1">
    <source>
        <dbReference type="EMBL" id="JAR89856.1"/>
    </source>
</evidence>
<dbReference type="EMBL" id="GEGO01005548">
    <property type="protein sequence ID" value="JAR89856.1"/>
    <property type="molecule type" value="Transcribed_RNA"/>
</dbReference>
<organism evidence="1">
    <name type="scientific">Ixodes ricinus</name>
    <name type="common">Common tick</name>
    <name type="synonym">Acarus ricinus</name>
    <dbReference type="NCBI Taxonomy" id="34613"/>
    <lineage>
        <taxon>Eukaryota</taxon>
        <taxon>Metazoa</taxon>
        <taxon>Ecdysozoa</taxon>
        <taxon>Arthropoda</taxon>
        <taxon>Chelicerata</taxon>
        <taxon>Arachnida</taxon>
        <taxon>Acari</taxon>
        <taxon>Parasitiformes</taxon>
        <taxon>Ixodida</taxon>
        <taxon>Ixodoidea</taxon>
        <taxon>Ixodidae</taxon>
        <taxon>Ixodinae</taxon>
        <taxon>Ixodes</taxon>
    </lineage>
</organism>
<sequence length="317" mass="36166">YRYLGVTLQEGPQYLKQHERNTLKSSNIRRGHLWNMAKYSYNPYTLARALWKSVAVPAVTYANDAVVFQQTTLKTLHRHQVEIGSWALGGNGATANLAVTGEMAWSTFKQRDARAKLGYLGCLIHMPDEAYTKRTFHYVRYRSSRTNWSNTIARLDSVYSKGTRRHEATLEKGWFKAVTEEVNAIELEAWRQAVRKKQSLQSIYALHKSELSPCTHYRGDHKITLLFQARVGALMTNCRRAQLFGDTDTACPLCGQSSEDVLHVLLWCPALDHCRPPWATSEERIPEMLGFGEGAHGSLATKRILVEWERLRVIANQ</sequence>
<protein>
    <submittedName>
        <fullName evidence="1">Putative tick transposon</fullName>
    </submittedName>
</protein>
<feature type="non-terminal residue" evidence="1">
    <location>
        <position position="1"/>
    </location>
</feature>
<dbReference type="AlphaFoldDB" id="A0A147BGE6"/>
<accession>A0A147BGE6</accession>
<reference evidence="1" key="1">
    <citation type="journal article" date="2018" name="PLoS Negl. Trop. Dis.">
        <title>Sialome diversity of ticks revealed by RNAseq of single tick salivary glands.</title>
        <authorList>
            <person name="Perner J."/>
            <person name="Kropackova S."/>
            <person name="Kopacek P."/>
            <person name="Ribeiro J.M."/>
        </authorList>
    </citation>
    <scope>NUCLEOTIDE SEQUENCE</scope>
    <source>
        <strain evidence="1">Siblings of single egg batch collected in Ceske Budejovice</strain>
        <tissue evidence="1">Salivary glands</tissue>
    </source>
</reference>